<keyword evidence="5" id="KW-0143">Chaperone</keyword>
<dbReference type="Pfam" id="PF00226">
    <property type="entry name" value="DnaJ"/>
    <property type="match status" value="1"/>
</dbReference>
<organism evidence="9 10">
    <name type="scientific">Prorocentrum cordatum</name>
    <dbReference type="NCBI Taxonomy" id="2364126"/>
    <lineage>
        <taxon>Eukaryota</taxon>
        <taxon>Sar</taxon>
        <taxon>Alveolata</taxon>
        <taxon>Dinophyceae</taxon>
        <taxon>Prorocentrales</taxon>
        <taxon>Prorocentraceae</taxon>
        <taxon>Prorocentrum</taxon>
    </lineage>
</organism>
<feature type="compositionally biased region" description="Basic and acidic residues" evidence="6">
    <location>
        <begin position="245"/>
        <end position="299"/>
    </location>
</feature>
<feature type="domain" description="J" evidence="8">
    <location>
        <begin position="35"/>
        <end position="101"/>
    </location>
</feature>
<feature type="signal peptide" evidence="7">
    <location>
        <begin position="1"/>
        <end position="27"/>
    </location>
</feature>
<gene>
    <name evidence="9" type="ORF">PCOR1329_LOCUS54374</name>
</gene>
<dbReference type="SUPFAM" id="SSF50249">
    <property type="entry name" value="Nucleic acid-binding proteins"/>
    <property type="match status" value="1"/>
</dbReference>
<feature type="region of interest" description="Disordered" evidence="6">
    <location>
        <begin position="245"/>
        <end position="314"/>
    </location>
</feature>
<accession>A0ABN9V6G2</accession>
<evidence type="ECO:0000256" key="2">
    <source>
        <dbReference type="ARBA" id="ARBA00022692"/>
    </source>
</evidence>
<dbReference type="PANTHER" id="PTHR44176:SF1">
    <property type="entry name" value="DNAJ HOMOLOG SUBFAMILY C MEMBER 25"/>
    <property type="match status" value="1"/>
</dbReference>
<evidence type="ECO:0000256" key="3">
    <source>
        <dbReference type="ARBA" id="ARBA00022989"/>
    </source>
</evidence>
<dbReference type="InterPro" id="IPR036869">
    <property type="entry name" value="J_dom_sf"/>
</dbReference>
<dbReference type="InterPro" id="IPR044632">
    <property type="entry name" value="DNAJC25-like"/>
</dbReference>
<evidence type="ECO:0000256" key="6">
    <source>
        <dbReference type="SAM" id="MobiDB-lite"/>
    </source>
</evidence>
<dbReference type="Gene3D" id="2.40.50.140">
    <property type="entry name" value="Nucleic acid-binding proteins"/>
    <property type="match status" value="1"/>
</dbReference>
<keyword evidence="2" id="KW-0812">Transmembrane</keyword>
<dbReference type="EMBL" id="CAUYUJ010016643">
    <property type="protein sequence ID" value="CAK0867440.1"/>
    <property type="molecule type" value="Genomic_DNA"/>
</dbReference>
<feature type="chain" id="PRO_5046807691" description="J domain-containing protein" evidence="7">
    <location>
        <begin position="28"/>
        <end position="433"/>
    </location>
</feature>
<name>A0ABN9V6G2_9DINO</name>
<evidence type="ECO:0000313" key="10">
    <source>
        <dbReference type="Proteomes" id="UP001189429"/>
    </source>
</evidence>
<dbReference type="PROSITE" id="PS50076">
    <property type="entry name" value="DNAJ_2"/>
    <property type="match status" value="1"/>
</dbReference>
<dbReference type="InterPro" id="IPR018253">
    <property type="entry name" value="DnaJ_domain_CS"/>
</dbReference>
<keyword evidence="4" id="KW-0472">Membrane</keyword>
<feature type="compositionally biased region" description="Low complexity" evidence="6">
    <location>
        <begin position="398"/>
        <end position="407"/>
    </location>
</feature>
<comment type="caution">
    <text evidence="9">The sequence shown here is derived from an EMBL/GenBank/DDBJ whole genome shotgun (WGS) entry which is preliminary data.</text>
</comment>
<feature type="region of interest" description="Disordered" evidence="6">
    <location>
        <begin position="396"/>
        <end position="433"/>
    </location>
</feature>
<keyword evidence="10" id="KW-1185">Reference proteome</keyword>
<evidence type="ECO:0000256" key="4">
    <source>
        <dbReference type="ARBA" id="ARBA00023136"/>
    </source>
</evidence>
<evidence type="ECO:0000256" key="7">
    <source>
        <dbReference type="SAM" id="SignalP"/>
    </source>
</evidence>
<dbReference type="CDD" id="cd06257">
    <property type="entry name" value="DnaJ"/>
    <property type="match status" value="1"/>
</dbReference>
<dbReference type="PROSITE" id="PS00636">
    <property type="entry name" value="DNAJ_1"/>
    <property type="match status" value="1"/>
</dbReference>
<dbReference type="SMART" id="SM00271">
    <property type="entry name" value="DnaJ"/>
    <property type="match status" value="1"/>
</dbReference>
<keyword evidence="7" id="KW-0732">Signal</keyword>
<reference evidence="9" key="1">
    <citation type="submission" date="2023-10" db="EMBL/GenBank/DDBJ databases">
        <authorList>
            <person name="Chen Y."/>
            <person name="Shah S."/>
            <person name="Dougan E. K."/>
            <person name="Thang M."/>
            <person name="Chan C."/>
        </authorList>
    </citation>
    <scope>NUCLEOTIDE SEQUENCE [LARGE SCALE GENOMIC DNA]</scope>
</reference>
<dbReference type="Gene3D" id="1.10.287.110">
    <property type="entry name" value="DnaJ domain"/>
    <property type="match status" value="1"/>
</dbReference>
<comment type="subcellular location">
    <subcellularLocation>
        <location evidence="1">Membrane</location>
        <topology evidence="1">Multi-pass membrane protein</topology>
    </subcellularLocation>
</comment>
<proteinExistence type="predicted"/>
<sequence length="433" mass="48677">MRRSGPPPAAGVRLAVAAALLVWEAAAEMYCGQANCYEILGAERSDEPSAIKKAYRKLSMQWHPDKNPDQKEEATAKFQQIAQAYEVLSDEKVRDAYNYFLDHPEEHMYNQMRYYQAVYQPKTPLWMVLVGFLLVISGLQYVNFQEQKKTFLASPQLQAILEEEYFRNCTRGRHGYQTGELTVEKKAEIREDLMRRLSEDPDCPLGRAKLSNTIIPYLVYQLPLAAFGWARWRAANNDSIQEEKRRLAEEERQAEEEARREAEETRKRDEEKAAQKAEKAARLAERMRQEEEKKQKWLEEAAAEEEEEDEDADKELIFTGKVTSVDEMKKKGHLLIQVAHGSEDTVQVVVVDKAVSVGQMATVALEGATLPNGKQAKRAKVGGEWSEGTLLELGAGSGAAAPAAVEAEPMDADDAAAEEDAAGAGAKPRRRKK</sequence>
<feature type="compositionally biased region" description="Acidic residues" evidence="6">
    <location>
        <begin position="408"/>
        <end position="421"/>
    </location>
</feature>
<dbReference type="PRINTS" id="PR00625">
    <property type="entry name" value="JDOMAIN"/>
</dbReference>
<evidence type="ECO:0000313" key="9">
    <source>
        <dbReference type="EMBL" id="CAK0867440.1"/>
    </source>
</evidence>
<evidence type="ECO:0000256" key="5">
    <source>
        <dbReference type="ARBA" id="ARBA00023186"/>
    </source>
</evidence>
<dbReference type="SUPFAM" id="SSF46565">
    <property type="entry name" value="Chaperone J-domain"/>
    <property type="match status" value="1"/>
</dbReference>
<feature type="compositionally biased region" description="Acidic residues" evidence="6">
    <location>
        <begin position="301"/>
        <end position="313"/>
    </location>
</feature>
<evidence type="ECO:0000259" key="8">
    <source>
        <dbReference type="PROSITE" id="PS50076"/>
    </source>
</evidence>
<dbReference type="InterPro" id="IPR012340">
    <property type="entry name" value="NA-bd_OB-fold"/>
</dbReference>
<dbReference type="Proteomes" id="UP001189429">
    <property type="component" value="Unassembled WGS sequence"/>
</dbReference>
<dbReference type="PANTHER" id="PTHR44176">
    <property type="entry name" value="DNAJ HOMOLOG SUBFAMILY C MEMBER 25"/>
    <property type="match status" value="1"/>
</dbReference>
<keyword evidence="3" id="KW-1133">Transmembrane helix</keyword>
<dbReference type="InterPro" id="IPR001623">
    <property type="entry name" value="DnaJ_domain"/>
</dbReference>
<protein>
    <recommendedName>
        <fullName evidence="8">J domain-containing protein</fullName>
    </recommendedName>
</protein>
<evidence type="ECO:0000256" key="1">
    <source>
        <dbReference type="ARBA" id="ARBA00004141"/>
    </source>
</evidence>